<dbReference type="SUPFAM" id="SSF53474">
    <property type="entry name" value="alpha/beta-Hydrolases"/>
    <property type="match status" value="1"/>
</dbReference>
<proteinExistence type="predicted"/>
<dbReference type="PANTHER" id="PTHR11614">
    <property type="entry name" value="PHOSPHOLIPASE-RELATED"/>
    <property type="match status" value="1"/>
</dbReference>
<keyword evidence="3" id="KW-1185">Reference proteome</keyword>
<dbReference type="Gene3D" id="3.40.50.1820">
    <property type="entry name" value="alpha/beta hydrolase"/>
    <property type="match status" value="1"/>
</dbReference>
<dbReference type="Proteomes" id="UP000198406">
    <property type="component" value="Unassembled WGS sequence"/>
</dbReference>
<evidence type="ECO:0000259" key="1">
    <source>
        <dbReference type="Pfam" id="PF12146"/>
    </source>
</evidence>
<dbReference type="InterPro" id="IPR022742">
    <property type="entry name" value="Hydrolase_4"/>
</dbReference>
<evidence type="ECO:0000313" key="2">
    <source>
        <dbReference type="EMBL" id="GAX21786.1"/>
    </source>
</evidence>
<dbReference type="OrthoDB" id="2498029at2759"/>
<dbReference type="EMBL" id="BDSP01000172">
    <property type="protein sequence ID" value="GAX21786.1"/>
    <property type="molecule type" value="Genomic_DNA"/>
</dbReference>
<accession>A0A1Z5K6D7</accession>
<dbReference type="InParanoid" id="A0A1Z5K6D7"/>
<keyword evidence="2" id="KW-0378">Hydrolase</keyword>
<name>A0A1Z5K6D7_FISSO</name>
<dbReference type="PRINTS" id="PR00111">
    <property type="entry name" value="ABHYDROLASE"/>
</dbReference>
<sequence>MTTNDIRSEFVSIGDYQLCVHHYPTNTPEPTAVALLFHGFLAHGLYPTVKYAAQVLQQQRMQVFSYDMQGHGRSEGLSGYLPSAEAVLEEAVAMTRYVQNKYIHNNNHSKFFLVGSSMGGAIALGVSQQISVTGGVILLAPMLQLSVSSWEQLLLQGLAAVLPTISCIPSRSTSAALQYRDPTKRQECTDDPLVPKTNTIRIGSANTCVQLTQRVSEHASALTVPLLILLAEEDVIVQNEGAERLFATAVQCPDKTLKRYPGALHGLLCETRPLLDQVEQDLVEWVLARL</sequence>
<protein>
    <submittedName>
        <fullName evidence="2">Acylglycerol lipase</fullName>
        <ecNumber evidence="2">3.1.1.23</ecNumber>
    </submittedName>
</protein>
<gene>
    <name evidence="2" type="ORF">FisN_31Lh076</name>
</gene>
<dbReference type="InterPro" id="IPR029058">
    <property type="entry name" value="AB_hydrolase_fold"/>
</dbReference>
<feature type="domain" description="Serine aminopeptidase S33" evidence="1">
    <location>
        <begin position="29"/>
        <end position="271"/>
    </location>
</feature>
<dbReference type="AlphaFoldDB" id="A0A1Z5K6D7"/>
<dbReference type="Pfam" id="PF12146">
    <property type="entry name" value="Hydrolase_4"/>
    <property type="match status" value="1"/>
</dbReference>
<dbReference type="InterPro" id="IPR000073">
    <property type="entry name" value="AB_hydrolase_1"/>
</dbReference>
<dbReference type="GO" id="GO:0047372">
    <property type="term" value="F:monoacylglycerol lipase activity"/>
    <property type="evidence" value="ECO:0007669"/>
    <property type="project" value="UniProtKB-EC"/>
</dbReference>
<comment type="caution">
    <text evidence="2">The sequence shown here is derived from an EMBL/GenBank/DDBJ whole genome shotgun (WGS) entry which is preliminary data.</text>
</comment>
<reference evidence="2 3" key="1">
    <citation type="journal article" date="2015" name="Plant Cell">
        <title>Oil accumulation by the oleaginous diatom Fistulifera solaris as revealed by the genome and transcriptome.</title>
        <authorList>
            <person name="Tanaka T."/>
            <person name="Maeda Y."/>
            <person name="Veluchamy A."/>
            <person name="Tanaka M."/>
            <person name="Abida H."/>
            <person name="Marechal E."/>
            <person name="Bowler C."/>
            <person name="Muto M."/>
            <person name="Sunaga Y."/>
            <person name="Tanaka M."/>
            <person name="Yoshino T."/>
            <person name="Taniguchi T."/>
            <person name="Fukuda Y."/>
            <person name="Nemoto M."/>
            <person name="Matsumoto M."/>
            <person name="Wong P.S."/>
            <person name="Aburatani S."/>
            <person name="Fujibuchi W."/>
        </authorList>
    </citation>
    <scope>NUCLEOTIDE SEQUENCE [LARGE SCALE GENOMIC DNA]</scope>
    <source>
        <strain evidence="2 3">JPCC DA0580</strain>
    </source>
</reference>
<organism evidence="2 3">
    <name type="scientific">Fistulifera solaris</name>
    <name type="common">Oleaginous diatom</name>
    <dbReference type="NCBI Taxonomy" id="1519565"/>
    <lineage>
        <taxon>Eukaryota</taxon>
        <taxon>Sar</taxon>
        <taxon>Stramenopiles</taxon>
        <taxon>Ochrophyta</taxon>
        <taxon>Bacillariophyta</taxon>
        <taxon>Bacillariophyceae</taxon>
        <taxon>Bacillariophycidae</taxon>
        <taxon>Naviculales</taxon>
        <taxon>Naviculaceae</taxon>
        <taxon>Fistulifera</taxon>
    </lineage>
</organism>
<dbReference type="EC" id="3.1.1.23" evidence="2"/>
<dbReference type="InterPro" id="IPR051044">
    <property type="entry name" value="MAG_DAG_Lipase"/>
</dbReference>
<evidence type="ECO:0000313" key="3">
    <source>
        <dbReference type="Proteomes" id="UP000198406"/>
    </source>
</evidence>